<feature type="chain" id="PRO_5045613976" description="Lipid/polyisoprenoid-binding YceI-like domain-containing protein" evidence="1">
    <location>
        <begin position="26"/>
        <end position="181"/>
    </location>
</feature>
<evidence type="ECO:0000256" key="1">
    <source>
        <dbReference type="SAM" id="SignalP"/>
    </source>
</evidence>
<comment type="caution">
    <text evidence="2">The sequence shown here is derived from an EMBL/GenBank/DDBJ whole genome shotgun (WGS) entry which is preliminary data.</text>
</comment>
<evidence type="ECO:0000313" key="3">
    <source>
        <dbReference type="Proteomes" id="UP001596016"/>
    </source>
</evidence>
<accession>A0ABW0GUA2</accession>
<protein>
    <recommendedName>
        <fullName evidence="4">Lipid/polyisoprenoid-binding YceI-like domain-containing protein</fullName>
    </recommendedName>
</protein>
<dbReference type="EMBL" id="JBHSLL010000003">
    <property type="protein sequence ID" value="MFC5384421.1"/>
    <property type="molecule type" value="Genomic_DNA"/>
</dbReference>
<proteinExistence type="predicted"/>
<dbReference type="Proteomes" id="UP001596016">
    <property type="component" value="Unassembled WGS sequence"/>
</dbReference>
<name>A0ABW0GUA2_9HYPH</name>
<dbReference type="RefSeq" id="WP_378227288.1">
    <property type="nucleotide sequence ID" value="NZ_JBHSLL010000003.1"/>
</dbReference>
<sequence length="181" mass="19877">MKHALSRLLLASALGAGFCALPAWSEELGQVRFTFDGVEHTWFTLTHEVRGKSRPSAQLSSRSITDSIDIDAFPDPGAATLERLSLTWIYPRSITQPGPPDYTRAMRFDIVWNLEGGIGPHWIGRDAKLDISTVDLEGDAGHLTGTFTAEFCYSAEFYGNPDESTCQPVSGSVDTAIIRRE</sequence>
<feature type="signal peptide" evidence="1">
    <location>
        <begin position="1"/>
        <end position="25"/>
    </location>
</feature>
<gene>
    <name evidence="2" type="ORF">ACFPLB_00380</name>
</gene>
<evidence type="ECO:0008006" key="4">
    <source>
        <dbReference type="Google" id="ProtNLM"/>
    </source>
</evidence>
<organism evidence="2 3">
    <name type="scientific">Aquamicrobium segne</name>
    <dbReference type="NCBI Taxonomy" id="469547"/>
    <lineage>
        <taxon>Bacteria</taxon>
        <taxon>Pseudomonadati</taxon>
        <taxon>Pseudomonadota</taxon>
        <taxon>Alphaproteobacteria</taxon>
        <taxon>Hyphomicrobiales</taxon>
        <taxon>Phyllobacteriaceae</taxon>
        <taxon>Aquamicrobium</taxon>
    </lineage>
</organism>
<reference evidence="3" key="1">
    <citation type="journal article" date="2019" name="Int. J. Syst. Evol. Microbiol.">
        <title>The Global Catalogue of Microorganisms (GCM) 10K type strain sequencing project: providing services to taxonomists for standard genome sequencing and annotation.</title>
        <authorList>
            <consortium name="The Broad Institute Genomics Platform"/>
            <consortium name="The Broad Institute Genome Sequencing Center for Infectious Disease"/>
            <person name="Wu L."/>
            <person name="Ma J."/>
        </authorList>
    </citation>
    <scope>NUCLEOTIDE SEQUENCE [LARGE SCALE GENOMIC DNA]</scope>
    <source>
        <strain evidence="3">CGMCC 4.1415</strain>
    </source>
</reference>
<evidence type="ECO:0000313" key="2">
    <source>
        <dbReference type="EMBL" id="MFC5384421.1"/>
    </source>
</evidence>
<keyword evidence="1" id="KW-0732">Signal</keyword>
<keyword evidence="3" id="KW-1185">Reference proteome</keyword>